<sequence length="104" mass="11999">MQSRFESFITLLEYLKKKPCLNTTPSQPLALDKDAIGNDTNVFASEREIIVTDADAGPALRTPQMQEIQYFIKMFVELQKRSNAFAFYFWTNAISHSQMRNNNT</sequence>
<evidence type="ECO:0000313" key="1">
    <source>
        <dbReference type="EMBL" id="KAA6399044.1"/>
    </source>
</evidence>
<accession>A0A5J4WVL0</accession>
<dbReference type="Proteomes" id="UP000324800">
    <property type="component" value="Unassembled WGS sequence"/>
</dbReference>
<proteinExistence type="predicted"/>
<protein>
    <submittedName>
        <fullName evidence="1">Uncharacterized protein</fullName>
    </submittedName>
</protein>
<comment type="caution">
    <text evidence="1">The sequence shown here is derived from an EMBL/GenBank/DDBJ whole genome shotgun (WGS) entry which is preliminary data.</text>
</comment>
<organism evidence="1 2">
    <name type="scientific">Streblomastix strix</name>
    <dbReference type="NCBI Taxonomy" id="222440"/>
    <lineage>
        <taxon>Eukaryota</taxon>
        <taxon>Metamonada</taxon>
        <taxon>Preaxostyla</taxon>
        <taxon>Oxymonadida</taxon>
        <taxon>Streblomastigidae</taxon>
        <taxon>Streblomastix</taxon>
    </lineage>
</organism>
<reference evidence="1 2" key="1">
    <citation type="submission" date="2019-03" db="EMBL/GenBank/DDBJ databases">
        <title>Single cell metagenomics reveals metabolic interactions within the superorganism composed of flagellate Streblomastix strix and complex community of Bacteroidetes bacteria on its surface.</title>
        <authorList>
            <person name="Treitli S.C."/>
            <person name="Kolisko M."/>
            <person name="Husnik F."/>
            <person name="Keeling P."/>
            <person name="Hampl V."/>
        </authorList>
    </citation>
    <scope>NUCLEOTIDE SEQUENCE [LARGE SCALE GENOMIC DNA]</scope>
    <source>
        <strain evidence="1">ST1C</strain>
    </source>
</reference>
<gene>
    <name evidence="1" type="ORF">EZS28_005425</name>
</gene>
<name>A0A5J4WVL0_9EUKA</name>
<dbReference type="AlphaFoldDB" id="A0A5J4WVL0"/>
<dbReference type="EMBL" id="SNRW01000830">
    <property type="protein sequence ID" value="KAA6399044.1"/>
    <property type="molecule type" value="Genomic_DNA"/>
</dbReference>
<evidence type="ECO:0000313" key="2">
    <source>
        <dbReference type="Proteomes" id="UP000324800"/>
    </source>
</evidence>